<dbReference type="Proteomes" id="UP000239899">
    <property type="component" value="Unassembled WGS sequence"/>
</dbReference>
<evidence type="ECO:0000313" key="3">
    <source>
        <dbReference type="Proteomes" id="UP000239899"/>
    </source>
</evidence>
<dbReference type="STRING" id="3076.A0A2P6TMJ6"/>
<gene>
    <name evidence="2" type="ORF">C2E21_5930</name>
</gene>
<evidence type="ECO:0000313" key="2">
    <source>
        <dbReference type="EMBL" id="PRW45568.1"/>
    </source>
</evidence>
<accession>A0A2P6TMJ6</accession>
<dbReference type="InterPro" id="IPR036249">
    <property type="entry name" value="Thioredoxin-like_sf"/>
</dbReference>
<sequence length="242" mass="27193">MDVQKVKGQMHSLAFGQAMAKAAEDYKKELVASEKAAAAGPSYAQVDIDDLLDDPELERLHAERLAAMQKEAEKRAAMQRKGHGTYEEVAEGDFLEVVTKTERVVAHFFHRDFERCRIMDKHMQALAPRHFGTRFIKVSAPDAPFFVEKLQIRMLPCVVMFVNGVAVDRIVGFDQLGAADDFPTSTVEKKLLKAGVVQPPERPKEDSDDEAAQQRARTMRSGLAQLGRRQQRTESDEDSDFD</sequence>
<comment type="caution">
    <text evidence="2">The sequence shown here is derived from an EMBL/GenBank/DDBJ whole genome shotgun (WGS) entry which is preliminary data.</text>
</comment>
<organism evidence="2 3">
    <name type="scientific">Chlorella sorokiniana</name>
    <name type="common">Freshwater green alga</name>
    <dbReference type="NCBI Taxonomy" id="3076"/>
    <lineage>
        <taxon>Eukaryota</taxon>
        <taxon>Viridiplantae</taxon>
        <taxon>Chlorophyta</taxon>
        <taxon>core chlorophytes</taxon>
        <taxon>Trebouxiophyceae</taxon>
        <taxon>Chlorellales</taxon>
        <taxon>Chlorellaceae</taxon>
        <taxon>Chlorella clade</taxon>
        <taxon>Chlorella</taxon>
    </lineage>
</organism>
<protein>
    <submittedName>
        <fullName evidence="2">Thioredoxin domain-containing PLP3B-like</fullName>
    </submittedName>
</protein>
<dbReference type="PANTHER" id="PTHR21148">
    <property type="entry name" value="THIOREDOXIN DOMAIN-CONTAINING PROTEIN 9"/>
    <property type="match status" value="1"/>
</dbReference>
<proteinExistence type="predicted"/>
<feature type="region of interest" description="Disordered" evidence="1">
    <location>
        <begin position="193"/>
        <end position="242"/>
    </location>
</feature>
<dbReference type="SUPFAM" id="SSF52833">
    <property type="entry name" value="Thioredoxin-like"/>
    <property type="match status" value="1"/>
</dbReference>
<keyword evidence="3" id="KW-1185">Reference proteome</keyword>
<dbReference type="OrthoDB" id="10257948at2759"/>
<evidence type="ECO:0000256" key="1">
    <source>
        <dbReference type="SAM" id="MobiDB-lite"/>
    </source>
</evidence>
<reference evidence="2 3" key="1">
    <citation type="journal article" date="2018" name="Plant J.">
        <title>Genome sequences of Chlorella sorokiniana UTEX 1602 and Micractinium conductrix SAG 241.80: implications to maltose excretion by a green alga.</title>
        <authorList>
            <person name="Arriola M.B."/>
            <person name="Velmurugan N."/>
            <person name="Zhang Y."/>
            <person name="Plunkett M.H."/>
            <person name="Hondzo H."/>
            <person name="Barney B.M."/>
        </authorList>
    </citation>
    <scope>NUCLEOTIDE SEQUENCE [LARGE SCALE GENOMIC DNA]</scope>
    <source>
        <strain evidence="3">UTEX 1602</strain>
    </source>
</reference>
<dbReference type="Gene3D" id="3.40.30.10">
    <property type="entry name" value="Glutaredoxin"/>
    <property type="match status" value="1"/>
</dbReference>
<dbReference type="EMBL" id="LHPG02000011">
    <property type="protein sequence ID" value="PRW45568.1"/>
    <property type="molecule type" value="Genomic_DNA"/>
</dbReference>
<dbReference type="CDD" id="cd02989">
    <property type="entry name" value="Phd_like_TxnDC9"/>
    <property type="match status" value="1"/>
</dbReference>
<dbReference type="AlphaFoldDB" id="A0A2P6TMJ6"/>
<name>A0A2P6TMJ6_CHLSO</name>